<evidence type="ECO:0000313" key="1">
    <source>
        <dbReference type="EMBL" id="RNF16038.1"/>
    </source>
</evidence>
<accession>A0A3R7MJ65</accession>
<dbReference type="Proteomes" id="UP000284403">
    <property type="component" value="Unassembled WGS sequence"/>
</dbReference>
<protein>
    <submittedName>
        <fullName evidence="1">Uncharacterized protein</fullName>
    </submittedName>
</protein>
<evidence type="ECO:0000313" key="2">
    <source>
        <dbReference type="Proteomes" id="UP000284403"/>
    </source>
</evidence>
<dbReference type="AlphaFoldDB" id="A0A3R7MJ65"/>
<name>A0A3R7MJ65_9TRYP</name>
<dbReference type="GeneID" id="40318930"/>
<sequence>MVNWKGTPWTSTIPAWPDVKQGLQGARGASARFCGRGTCSTAVPVGSVDGAKWRNTVWSPSPPPAGSVVLASSRRLSRRGNFAAGCGPAGSSGVAGVRRGHGSARNVCGNWEGAQHCGRRRCFEVRPGAWQQESFRA</sequence>
<proteinExistence type="predicted"/>
<dbReference type="RefSeq" id="XP_029227677.1">
    <property type="nucleotide sequence ID" value="XM_029372220.1"/>
</dbReference>
<organism evidence="1 2">
    <name type="scientific">Trypanosoma conorhini</name>
    <dbReference type="NCBI Taxonomy" id="83891"/>
    <lineage>
        <taxon>Eukaryota</taxon>
        <taxon>Discoba</taxon>
        <taxon>Euglenozoa</taxon>
        <taxon>Kinetoplastea</taxon>
        <taxon>Metakinetoplastina</taxon>
        <taxon>Trypanosomatida</taxon>
        <taxon>Trypanosomatidae</taxon>
        <taxon>Trypanosoma</taxon>
    </lineage>
</organism>
<comment type="caution">
    <text evidence="1">The sequence shown here is derived from an EMBL/GenBank/DDBJ whole genome shotgun (WGS) entry which is preliminary data.</text>
</comment>
<gene>
    <name evidence="1" type="ORF">Tco025E_05319</name>
</gene>
<reference evidence="1 2" key="1">
    <citation type="journal article" date="2018" name="BMC Genomics">
        <title>Genomic comparison of Trypanosoma conorhini and Trypanosoma rangeli to Trypanosoma cruzi strains of high and low virulence.</title>
        <authorList>
            <person name="Bradwell K.R."/>
            <person name="Koparde V.N."/>
            <person name="Matveyev A.V."/>
            <person name="Serrano M.G."/>
            <person name="Alves J.M."/>
            <person name="Parikh H."/>
            <person name="Huang B."/>
            <person name="Lee V."/>
            <person name="Espinosa-Alvarez O."/>
            <person name="Ortiz P.A."/>
            <person name="Costa-Martins A.G."/>
            <person name="Teixeira M.M."/>
            <person name="Buck G.A."/>
        </authorList>
    </citation>
    <scope>NUCLEOTIDE SEQUENCE [LARGE SCALE GENOMIC DNA]</scope>
    <source>
        <strain evidence="1 2">025E</strain>
    </source>
</reference>
<keyword evidence="2" id="KW-1185">Reference proteome</keyword>
<dbReference type="EMBL" id="MKKU01000306">
    <property type="protein sequence ID" value="RNF16038.1"/>
    <property type="molecule type" value="Genomic_DNA"/>
</dbReference>